<sequence>MQAWLLKYDVFYKDLKYNWQCPTLNCQYKFTGCCSCEAKQETFIFLSLYQKLLEFSYYHKYEAYVLNELHVYNSIKNDKSQVRSWVVKNEKIAGNACFEFLMTYHAYNDAPIELLVVGDGLLGFEVFIDHKDFISLIQFLQTFDELFWIQKIYPESEILDVFE</sequence>
<protein>
    <submittedName>
        <fullName evidence="1">Uncharacterized protein</fullName>
    </submittedName>
</protein>
<dbReference type="EMBL" id="JAHKPD010000012">
    <property type="protein sequence ID" value="MBU2950422.1"/>
    <property type="molecule type" value="Genomic_DNA"/>
</dbReference>
<name>A0ACC5U7V7_9FLAO</name>
<organism evidence="1 2">
    <name type="scientific">Pseudotamlana agarivorans</name>
    <dbReference type="NCBI Taxonomy" id="481183"/>
    <lineage>
        <taxon>Bacteria</taxon>
        <taxon>Pseudomonadati</taxon>
        <taxon>Bacteroidota</taxon>
        <taxon>Flavobacteriia</taxon>
        <taxon>Flavobacteriales</taxon>
        <taxon>Flavobacteriaceae</taxon>
        <taxon>Pseudotamlana</taxon>
    </lineage>
</organism>
<reference evidence="1" key="1">
    <citation type="submission" date="2021-05" db="EMBL/GenBank/DDBJ databases">
        <title>Draft genomes of bacteria isolated from model marine particles.</title>
        <authorList>
            <person name="Datta M.S."/>
            <person name="Schwartzman J.A."/>
            <person name="Enke T.N."/>
            <person name="Saavedra J."/>
            <person name="Cermak N."/>
            <person name="Cordero O.X."/>
        </authorList>
    </citation>
    <scope>NUCLEOTIDE SEQUENCE</scope>
    <source>
        <strain evidence="1">I2M19</strain>
    </source>
</reference>
<keyword evidence="2" id="KW-1185">Reference proteome</keyword>
<comment type="caution">
    <text evidence="1">The sequence shown here is derived from an EMBL/GenBank/DDBJ whole genome shotgun (WGS) entry which is preliminary data.</text>
</comment>
<gene>
    <name evidence="1" type="ORF">KO493_06920</name>
</gene>
<evidence type="ECO:0000313" key="2">
    <source>
        <dbReference type="Proteomes" id="UP001647509"/>
    </source>
</evidence>
<accession>A0ACC5U7V7</accession>
<proteinExistence type="predicted"/>
<evidence type="ECO:0000313" key="1">
    <source>
        <dbReference type="EMBL" id="MBU2950422.1"/>
    </source>
</evidence>
<dbReference type="Proteomes" id="UP001647509">
    <property type="component" value="Unassembled WGS sequence"/>
</dbReference>